<evidence type="ECO:0000256" key="2">
    <source>
        <dbReference type="ARBA" id="ARBA00010792"/>
    </source>
</evidence>
<evidence type="ECO:0000256" key="6">
    <source>
        <dbReference type="ARBA" id="ARBA00023136"/>
    </source>
</evidence>
<dbReference type="eggNOG" id="COG0586">
    <property type="taxonomic scope" value="Bacteria"/>
</dbReference>
<keyword evidence="3" id="KW-1003">Cell membrane</keyword>
<evidence type="ECO:0000256" key="5">
    <source>
        <dbReference type="ARBA" id="ARBA00022989"/>
    </source>
</evidence>
<protein>
    <submittedName>
        <fullName evidence="10">DedA family protein</fullName>
    </submittedName>
    <submittedName>
        <fullName evidence="9">Putative membrane-associated protein</fullName>
    </submittedName>
</protein>
<keyword evidence="6 7" id="KW-0472">Membrane</keyword>
<evidence type="ECO:0000313" key="11">
    <source>
        <dbReference type="Proteomes" id="UP000025229"/>
    </source>
</evidence>
<evidence type="ECO:0000313" key="9">
    <source>
        <dbReference type="EMBL" id="AHY45875.1"/>
    </source>
</evidence>
<dbReference type="Proteomes" id="UP000025229">
    <property type="component" value="Chromosome"/>
</dbReference>
<dbReference type="Pfam" id="PF09335">
    <property type="entry name" value="VTT_dom"/>
    <property type="match status" value="1"/>
</dbReference>
<gene>
    <name evidence="9" type="ORF">RradSPS_0592</name>
    <name evidence="10" type="ORF">SIL72_04515</name>
</gene>
<dbReference type="STRING" id="42256.RradSPS_0592"/>
<name>A0A023X1I4_RUBRA</name>
<proteinExistence type="inferred from homology"/>
<reference evidence="9 11" key="1">
    <citation type="submission" date="2014-03" db="EMBL/GenBank/DDBJ databases">
        <title>Complete genome sequence of the Radio-Resistant Rubrobacter radiotolerans RSPS-4.</title>
        <authorList>
            <person name="Egas C.C."/>
            <person name="Barroso C.C."/>
            <person name="Froufe H.J.C."/>
            <person name="Pacheco J.J."/>
            <person name="Albuquerque L.L."/>
            <person name="da Costa M.M.S."/>
        </authorList>
    </citation>
    <scope>NUCLEOTIDE SEQUENCE [LARGE SCALE GENOMIC DNA]</scope>
    <source>
        <strain evidence="9 11">RSPS-4</strain>
    </source>
</reference>
<evidence type="ECO:0000256" key="4">
    <source>
        <dbReference type="ARBA" id="ARBA00022692"/>
    </source>
</evidence>
<dbReference type="KEGG" id="rrd:RradSPS_0592"/>
<evidence type="ECO:0000313" key="10">
    <source>
        <dbReference type="EMBL" id="MDX5893288.1"/>
    </source>
</evidence>
<dbReference type="InterPro" id="IPR051311">
    <property type="entry name" value="DedA_domain"/>
</dbReference>
<feature type="transmembrane region" description="Helical" evidence="7">
    <location>
        <begin position="77"/>
        <end position="97"/>
    </location>
</feature>
<dbReference type="EMBL" id="CP007514">
    <property type="protein sequence ID" value="AHY45875.1"/>
    <property type="molecule type" value="Genomic_DNA"/>
</dbReference>
<dbReference type="InterPro" id="IPR032816">
    <property type="entry name" value="VTT_dom"/>
</dbReference>
<dbReference type="EMBL" id="JAWXXX010000001">
    <property type="protein sequence ID" value="MDX5893288.1"/>
    <property type="molecule type" value="Genomic_DNA"/>
</dbReference>
<comment type="subcellular location">
    <subcellularLocation>
        <location evidence="1">Cell membrane</location>
        <topology evidence="1">Multi-pass membrane protein</topology>
    </subcellularLocation>
</comment>
<sequence>MKTCALILFAVLAAPGIAQGLLPDSTEELQLFFESLVEEYGYAIVFAGAALDFFLPSSGDITMLLGGWFASGEDLNLALVMLSGALGGLVSENAMYWTGRLGGRPLVERLASFRFLSKKGGGNFVERAQTYFDGHGGKTVFIGRLVPGFRALIPLSAGMSRMPYGRFLFFDCLAVGFWALLLGTVGFLFGEYWELVISTIRAIGPVAVGALVAVLVSVYVIGRLRRKRP</sequence>
<dbReference type="PANTHER" id="PTHR42709">
    <property type="entry name" value="ALKALINE PHOSPHATASE LIKE PROTEIN"/>
    <property type="match status" value="1"/>
</dbReference>
<reference evidence="10" key="2">
    <citation type="submission" date="2023-11" db="EMBL/GenBank/DDBJ databases">
        <title>MicrobeMod: A computational toolkit for identifying prokaryotic methylation and restriction-modification with nanopore sequencing.</title>
        <authorList>
            <person name="Crits-Christoph A."/>
            <person name="Kang S.C."/>
            <person name="Lee H."/>
            <person name="Ostrov N."/>
        </authorList>
    </citation>
    <scope>NUCLEOTIDE SEQUENCE</scope>
    <source>
        <strain evidence="10">ATCC 51242</strain>
    </source>
</reference>
<keyword evidence="11" id="KW-1185">Reference proteome</keyword>
<organism evidence="9 11">
    <name type="scientific">Rubrobacter radiotolerans</name>
    <name type="common">Arthrobacter radiotolerans</name>
    <dbReference type="NCBI Taxonomy" id="42256"/>
    <lineage>
        <taxon>Bacteria</taxon>
        <taxon>Bacillati</taxon>
        <taxon>Actinomycetota</taxon>
        <taxon>Rubrobacteria</taxon>
        <taxon>Rubrobacterales</taxon>
        <taxon>Rubrobacteraceae</taxon>
        <taxon>Rubrobacter</taxon>
    </lineage>
</organism>
<feature type="domain" description="VTT" evidence="8">
    <location>
        <begin position="60"/>
        <end position="186"/>
    </location>
</feature>
<evidence type="ECO:0000259" key="8">
    <source>
        <dbReference type="Pfam" id="PF09335"/>
    </source>
</evidence>
<dbReference type="AlphaFoldDB" id="A0A023X1I4"/>
<accession>A0A023X1I4</accession>
<evidence type="ECO:0000256" key="1">
    <source>
        <dbReference type="ARBA" id="ARBA00004651"/>
    </source>
</evidence>
<dbReference type="HOGENOM" id="CLU_044208_4_2_11"/>
<evidence type="ECO:0000256" key="7">
    <source>
        <dbReference type="SAM" id="Phobius"/>
    </source>
</evidence>
<dbReference type="OrthoDB" id="9813426at2"/>
<feature type="transmembrane region" description="Helical" evidence="7">
    <location>
        <begin position="167"/>
        <end position="190"/>
    </location>
</feature>
<dbReference type="GO" id="GO:0005886">
    <property type="term" value="C:plasma membrane"/>
    <property type="evidence" value="ECO:0007669"/>
    <property type="project" value="UniProtKB-SubCell"/>
</dbReference>
<keyword evidence="4 7" id="KW-0812">Transmembrane</keyword>
<dbReference type="RefSeq" id="WP_051589282.1">
    <property type="nucleotide sequence ID" value="NZ_CP007514.1"/>
</dbReference>
<comment type="similarity">
    <text evidence="2">Belongs to the DedA family.</text>
</comment>
<feature type="transmembrane region" description="Helical" evidence="7">
    <location>
        <begin position="202"/>
        <end position="222"/>
    </location>
</feature>
<dbReference type="Proteomes" id="UP001281130">
    <property type="component" value="Unassembled WGS sequence"/>
</dbReference>
<evidence type="ECO:0000256" key="3">
    <source>
        <dbReference type="ARBA" id="ARBA00022475"/>
    </source>
</evidence>
<keyword evidence="5 7" id="KW-1133">Transmembrane helix</keyword>
<dbReference type="PANTHER" id="PTHR42709:SF6">
    <property type="entry name" value="UNDECAPRENYL PHOSPHATE TRANSPORTER A"/>
    <property type="match status" value="1"/>
</dbReference>